<dbReference type="GO" id="GO:1990072">
    <property type="term" value="C:TRAPPIII protein complex"/>
    <property type="evidence" value="ECO:0007669"/>
    <property type="project" value="EnsemblFungi"/>
</dbReference>
<dbReference type="SMART" id="SM01399">
    <property type="entry name" value="Sybindin"/>
    <property type="match status" value="1"/>
</dbReference>
<evidence type="ECO:0000256" key="7">
    <source>
        <dbReference type="RuleBase" id="RU366065"/>
    </source>
</evidence>
<dbReference type="GO" id="GO:1990071">
    <property type="term" value="C:TRAPPII protein complex"/>
    <property type="evidence" value="ECO:0007669"/>
    <property type="project" value="EnsemblFungi"/>
</dbReference>
<dbReference type="Proteomes" id="UP000094455">
    <property type="component" value="Unassembled WGS sequence"/>
</dbReference>
<reference evidence="8 9" key="1">
    <citation type="journal article" date="2016" name="Proc. Natl. Acad. Sci. U.S.A.">
        <title>Comparative genomics of biotechnologically important yeasts.</title>
        <authorList>
            <person name="Riley R."/>
            <person name="Haridas S."/>
            <person name="Wolfe K.H."/>
            <person name="Lopes M.R."/>
            <person name="Hittinger C.T."/>
            <person name="Goeker M."/>
            <person name="Salamov A.A."/>
            <person name="Wisecaver J.H."/>
            <person name="Long T.M."/>
            <person name="Calvey C.H."/>
            <person name="Aerts A.L."/>
            <person name="Barry K.W."/>
            <person name="Choi C."/>
            <person name="Clum A."/>
            <person name="Coughlan A.Y."/>
            <person name="Deshpande S."/>
            <person name="Douglass A.P."/>
            <person name="Hanson S.J."/>
            <person name="Klenk H.-P."/>
            <person name="LaButti K.M."/>
            <person name="Lapidus A."/>
            <person name="Lindquist E.A."/>
            <person name="Lipzen A.M."/>
            <person name="Meier-Kolthoff J.P."/>
            <person name="Ohm R.A."/>
            <person name="Otillar R.P."/>
            <person name="Pangilinan J.L."/>
            <person name="Peng Y."/>
            <person name="Rokas A."/>
            <person name="Rosa C.A."/>
            <person name="Scheuner C."/>
            <person name="Sibirny A.A."/>
            <person name="Slot J.C."/>
            <person name="Stielow J.B."/>
            <person name="Sun H."/>
            <person name="Kurtzman C.P."/>
            <person name="Blackwell M."/>
            <person name="Grigoriev I.V."/>
            <person name="Jeffries T.W."/>
        </authorList>
    </citation>
    <scope>NUCLEOTIDE SEQUENCE [LARGE SCALE GENOMIC DNA]</scope>
    <source>
        <strain evidence="8 9">NRRL Y-2026</strain>
    </source>
</reference>
<dbReference type="InterPro" id="IPR007233">
    <property type="entry name" value="TRAPPC"/>
</dbReference>
<comment type="subcellular location">
    <subcellularLocation>
        <location evidence="7">Endoplasmic reticulum</location>
    </subcellularLocation>
    <subcellularLocation>
        <location evidence="7">Golgi apparatus</location>
        <location evidence="7">cis-Golgi network</location>
    </subcellularLocation>
    <subcellularLocation>
        <location evidence="1">Golgi apparatus</location>
    </subcellularLocation>
</comment>
<proteinExistence type="inferred from homology"/>
<dbReference type="EMBL" id="KV454004">
    <property type="protein sequence ID" value="ODQ45615.1"/>
    <property type="molecule type" value="Genomic_DNA"/>
</dbReference>
<keyword evidence="2 7" id="KW-0813">Transport</keyword>
<name>A0A1E3NHJ2_9ASCO</name>
<dbReference type="GO" id="GO:0005783">
    <property type="term" value="C:endoplasmic reticulum"/>
    <property type="evidence" value="ECO:0007669"/>
    <property type="project" value="UniProtKB-SubCell"/>
</dbReference>
<dbReference type="SUPFAM" id="SSF64356">
    <property type="entry name" value="SNARE-like"/>
    <property type="match status" value="1"/>
</dbReference>
<dbReference type="CDD" id="cd14856">
    <property type="entry name" value="TRAPPC4_synbindin"/>
    <property type="match status" value="1"/>
</dbReference>
<dbReference type="AlphaFoldDB" id="A0A1E3NHJ2"/>
<evidence type="ECO:0000256" key="4">
    <source>
        <dbReference type="ARBA" id="ARBA00022892"/>
    </source>
</evidence>
<gene>
    <name evidence="8" type="ORF">PICMEDRAFT_22184</name>
</gene>
<evidence type="ECO:0000256" key="1">
    <source>
        <dbReference type="ARBA" id="ARBA00004555"/>
    </source>
</evidence>
<dbReference type="Gene3D" id="3.30.450.70">
    <property type="match status" value="1"/>
</dbReference>
<dbReference type="GO" id="GO:0005085">
    <property type="term" value="F:guanyl-nucleotide exchange factor activity"/>
    <property type="evidence" value="ECO:0007669"/>
    <property type="project" value="EnsemblFungi"/>
</dbReference>
<dbReference type="Pfam" id="PF04099">
    <property type="entry name" value="Sybindin"/>
    <property type="match status" value="1"/>
</dbReference>
<dbReference type="PANTHER" id="PTHR23249:SF15">
    <property type="entry name" value="TRAFFICKING PROTEIN PARTICLE COMPLEX SUBUNIT 4"/>
    <property type="match status" value="1"/>
</dbReference>
<keyword evidence="4 7" id="KW-0931">ER-Golgi transport</keyword>
<dbReference type="GO" id="GO:1990070">
    <property type="term" value="C:TRAPPI protein complex"/>
    <property type="evidence" value="ECO:0007669"/>
    <property type="project" value="EnsemblFungi"/>
</dbReference>
<dbReference type="PANTHER" id="PTHR23249">
    <property type="entry name" value="TRAFFICKING PROTEIN PARTICLE COMPLEX SUBUNIT"/>
    <property type="match status" value="1"/>
</dbReference>
<feature type="non-terminal residue" evidence="8">
    <location>
        <position position="160"/>
    </location>
</feature>
<dbReference type="GO" id="GO:0006888">
    <property type="term" value="P:endoplasmic reticulum to Golgi vesicle-mediated transport"/>
    <property type="evidence" value="ECO:0007669"/>
    <property type="project" value="UniProtKB-UniRule"/>
</dbReference>
<evidence type="ECO:0000313" key="8">
    <source>
        <dbReference type="EMBL" id="ODQ45615.1"/>
    </source>
</evidence>
<dbReference type="InterPro" id="IPR011012">
    <property type="entry name" value="Longin-like_dom_sf"/>
</dbReference>
<evidence type="ECO:0000256" key="3">
    <source>
        <dbReference type="ARBA" id="ARBA00022824"/>
    </source>
</evidence>
<dbReference type="STRING" id="763406.A0A1E3NHJ2"/>
<keyword evidence="5 7" id="KW-0333">Golgi apparatus</keyword>
<dbReference type="OrthoDB" id="246406at2759"/>
<dbReference type="RefSeq" id="XP_019016728.1">
    <property type="nucleotide sequence ID" value="XM_019162239.1"/>
</dbReference>
<evidence type="ECO:0000256" key="5">
    <source>
        <dbReference type="ARBA" id="ARBA00023034"/>
    </source>
</evidence>
<evidence type="ECO:0000313" key="9">
    <source>
        <dbReference type="Proteomes" id="UP000094455"/>
    </source>
</evidence>
<keyword evidence="9" id="KW-1185">Reference proteome</keyword>
<keyword evidence="3 7" id="KW-0256">Endoplasmic reticulum</keyword>
<sequence>MAIYSLYLISKSGSLLYQRDFKTAGSPITKQKSNDYLIIASNLHGIHAIASKLTPAAARGSLSGNTGGGRKNTGGGINVHSNKTGLRCVNTEKFNMFVHQTVTGVKVIILTSTDLSEPQIAGFQTTIHRLYADYVMKNPFYSLDMPIRIKLFDDRIMSAV</sequence>
<protein>
    <recommendedName>
        <fullName evidence="7">Trafficking protein particle complex subunit</fullName>
    </recommendedName>
</protein>
<comment type="similarity">
    <text evidence="6">Belongs to the TRAPP small subunits family. TRAPPC4 subfamily.</text>
</comment>
<accession>A0A1E3NHJ2</accession>
<evidence type="ECO:0000256" key="2">
    <source>
        <dbReference type="ARBA" id="ARBA00022448"/>
    </source>
</evidence>
<dbReference type="GeneID" id="30178926"/>
<organism evidence="8 9">
    <name type="scientific">Pichia membranifaciens NRRL Y-2026</name>
    <dbReference type="NCBI Taxonomy" id="763406"/>
    <lineage>
        <taxon>Eukaryota</taxon>
        <taxon>Fungi</taxon>
        <taxon>Dikarya</taxon>
        <taxon>Ascomycota</taxon>
        <taxon>Saccharomycotina</taxon>
        <taxon>Pichiomycetes</taxon>
        <taxon>Pichiales</taxon>
        <taxon>Pichiaceae</taxon>
        <taxon>Pichia</taxon>
    </lineage>
</organism>
<evidence type="ECO:0000256" key="6">
    <source>
        <dbReference type="ARBA" id="ARBA00038179"/>
    </source>
</evidence>
<comment type="subunit">
    <text evidence="7">Part of the multisubunit transport protein particle (TRAPP) complex.</text>
</comment>
<dbReference type="GO" id="GO:0051276">
    <property type="term" value="P:chromosome organization"/>
    <property type="evidence" value="ECO:0007669"/>
    <property type="project" value="EnsemblFungi"/>
</dbReference>